<dbReference type="SUPFAM" id="SSF46689">
    <property type="entry name" value="Homeodomain-like"/>
    <property type="match status" value="1"/>
</dbReference>
<dbReference type="InterPro" id="IPR009057">
    <property type="entry name" value="Homeodomain-like_sf"/>
</dbReference>
<dbReference type="GO" id="GO:0000976">
    <property type="term" value="F:transcription cis-regulatory region binding"/>
    <property type="evidence" value="ECO:0007669"/>
    <property type="project" value="TreeGrafter"/>
</dbReference>
<keyword evidence="1" id="KW-0805">Transcription regulation</keyword>
<dbReference type="GO" id="GO:0003700">
    <property type="term" value="F:DNA-binding transcription factor activity"/>
    <property type="evidence" value="ECO:0007669"/>
    <property type="project" value="TreeGrafter"/>
</dbReference>
<evidence type="ECO:0000259" key="5">
    <source>
        <dbReference type="PROSITE" id="PS50977"/>
    </source>
</evidence>
<protein>
    <submittedName>
        <fullName evidence="6">TetR/AcrR family transcriptional regulator</fullName>
    </submittedName>
</protein>
<feature type="DNA-binding region" description="H-T-H motif" evidence="4">
    <location>
        <begin position="30"/>
        <end position="49"/>
    </location>
</feature>
<evidence type="ECO:0000313" key="6">
    <source>
        <dbReference type="EMBL" id="QKW48508.1"/>
    </source>
</evidence>
<feature type="domain" description="HTH tetR-type" evidence="5">
    <location>
        <begin position="7"/>
        <end position="67"/>
    </location>
</feature>
<name>A0A7H8N3B4_9ACTN</name>
<keyword evidence="2 4" id="KW-0238">DNA-binding</keyword>
<evidence type="ECO:0000256" key="3">
    <source>
        <dbReference type="ARBA" id="ARBA00023163"/>
    </source>
</evidence>
<dbReference type="AlphaFoldDB" id="A0A7H8N3B4"/>
<dbReference type="PROSITE" id="PS50977">
    <property type="entry name" value="HTH_TETR_2"/>
    <property type="match status" value="1"/>
</dbReference>
<dbReference type="EMBL" id="CP054929">
    <property type="protein sequence ID" value="QKW48508.1"/>
    <property type="molecule type" value="Genomic_DNA"/>
</dbReference>
<dbReference type="InterPro" id="IPR050109">
    <property type="entry name" value="HTH-type_TetR-like_transc_reg"/>
</dbReference>
<dbReference type="PANTHER" id="PTHR30055">
    <property type="entry name" value="HTH-TYPE TRANSCRIPTIONAL REGULATOR RUTR"/>
    <property type="match status" value="1"/>
</dbReference>
<dbReference type="PANTHER" id="PTHR30055:SF234">
    <property type="entry name" value="HTH-TYPE TRANSCRIPTIONAL REGULATOR BETI"/>
    <property type="match status" value="1"/>
</dbReference>
<evidence type="ECO:0000256" key="1">
    <source>
        <dbReference type="ARBA" id="ARBA00023015"/>
    </source>
</evidence>
<gene>
    <name evidence="6" type="ORF">HUT08_01930</name>
</gene>
<reference evidence="6 7" key="1">
    <citation type="submission" date="2020-06" db="EMBL/GenBank/DDBJ databases">
        <title>Genome mining for natural products.</title>
        <authorList>
            <person name="Zhang B."/>
            <person name="Shi J."/>
            <person name="Ge H."/>
        </authorList>
    </citation>
    <scope>NUCLEOTIDE SEQUENCE [LARGE SCALE GENOMIC DNA]</scope>
    <source>
        <strain evidence="6 7">NA00687</strain>
    </source>
</reference>
<evidence type="ECO:0000256" key="2">
    <source>
        <dbReference type="ARBA" id="ARBA00023125"/>
    </source>
</evidence>
<dbReference type="Gene3D" id="1.10.357.10">
    <property type="entry name" value="Tetracycline Repressor, domain 2"/>
    <property type="match status" value="1"/>
</dbReference>
<dbReference type="Pfam" id="PF00440">
    <property type="entry name" value="TetR_N"/>
    <property type="match status" value="1"/>
</dbReference>
<dbReference type="InterPro" id="IPR001647">
    <property type="entry name" value="HTH_TetR"/>
</dbReference>
<evidence type="ECO:0000256" key="4">
    <source>
        <dbReference type="PROSITE-ProRule" id="PRU00335"/>
    </source>
</evidence>
<sequence>MARPRDPQRRTELLDAIIEYLAEHGLAGLSMRPLAQALGHSTRVLTHHFRDKDDLVNAVLTRLDERQRDRLSAFPGWAEGRSLGAVVRASWDWHLTDDYLPVIRLLHEIEGLAAGGRLPGSQVPAMLTQRTLFVADALRVHGVPAETAERRATLLNAAYAGLQIDYLTTGDEARVRAALEDLIALADAWTRP</sequence>
<keyword evidence="7" id="KW-1185">Reference proteome</keyword>
<accession>A0A7H8N3B4</accession>
<evidence type="ECO:0000313" key="7">
    <source>
        <dbReference type="Proteomes" id="UP000509303"/>
    </source>
</evidence>
<dbReference type="RefSeq" id="WP_176160205.1">
    <property type="nucleotide sequence ID" value="NZ_CP054929.1"/>
</dbReference>
<dbReference type="Proteomes" id="UP000509303">
    <property type="component" value="Chromosome"/>
</dbReference>
<proteinExistence type="predicted"/>
<organism evidence="6 7">
    <name type="scientific">Streptomyces buecherae</name>
    <dbReference type="NCBI Taxonomy" id="2763006"/>
    <lineage>
        <taxon>Bacteria</taxon>
        <taxon>Bacillati</taxon>
        <taxon>Actinomycetota</taxon>
        <taxon>Actinomycetes</taxon>
        <taxon>Kitasatosporales</taxon>
        <taxon>Streptomycetaceae</taxon>
        <taxon>Streptomyces</taxon>
    </lineage>
</organism>
<keyword evidence="3" id="KW-0804">Transcription</keyword>